<dbReference type="PANTHER" id="PTHR24178:SF9">
    <property type="entry name" value="ANK_REP_REGION DOMAIN-CONTAINING PROTEIN"/>
    <property type="match status" value="1"/>
</dbReference>
<organism evidence="5 6">
    <name type="scientific">Aspergillus keveii</name>
    <dbReference type="NCBI Taxonomy" id="714993"/>
    <lineage>
        <taxon>Eukaryota</taxon>
        <taxon>Fungi</taxon>
        <taxon>Dikarya</taxon>
        <taxon>Ascomycota</taxon>
        <taxon>Pezizomycotina</taxon>
        <taxon>Eurotiomycetes</taxon>
        <taxon>Eurotiomycetidae</taxon>
        <taxon>Eurotiales</taxon>
        <taxon>Aspergillaceae</taxon>
        <taxon>Aspergillus</taxon>
        <taxon>Aspergillus subgen. Nidulantes</taxon>
    </lineage>
</organism>
<dbReference type="InterPro" id="IPR002110">
    <property type="entry name" value="Ankyrin_rpt"/>
</dbReference>
<dbReference type="Gene3D" id="1.25.40.20">
    <property type="entry name" value="Ankyrin repeat-containing domain"/>
    <property type="match status" value="2"/>
</dbReference>
<proteinExistence type="predicted"/>
<dbReference type="EMBL" id="JBFTWV010000006">
    <property type="protein sequence ID" value="KAL2799770.1"/>
    <property type="molecule type" value="Genomic_DNA"/>
</dbReference>
<evidence type="ECO:0000313" key="6">
    <source>
        <dbReference type="Proteomes" id="UP001610563"/>
    </source>
</evidence>
<dbReference type="Pfam" id="PF13637">
    <property type="entry name" value="Ank_4"/>
    <property type="match status" value="1"/>
</dbReference>
<evidence type="ECO:0000313" key="5">
    <source>
        <dbReference type="EMBL" id="KAL2799770.1"/>
    </source>
</evidence>
<dbReference type="PANTHER" id="PTHR24178">
    <property type="entry name" value="MOLTING PROTEIN MLT-4"/>
    <property type="match status" value="1"/>
</dbReference>
<name>A0ABR4GMM1_9EURO</name>
<sequence length="299" mass="33147">MPVVNLKPTPIEGAKPLTAEEVEEHGTSYHQTPADIYDPIKAACVANDVTAFKKAFARFLAGNYRIQELSYAMKAAIRHDNSEIVSTLMSHGIGRYTSYAITAVQHSAKRVLLEFLKDNWNINESLFEGEPPALGYAVADEDMVIWLLAHGADPNQQSLVDYTALSVAVQNAAVSTVKLLLDHPGTDIHKGQLLHHAVFRDSDEILVLDMHLGRGLAINKKLFEDDLISFYQYFWMGCGTPLHDAANLSKLHVVHYLLARGADPTIRDAKDRTPLDWAVKYERSDVVPVLKAAMEKNGS</sequence>
<dbReference type="PROSITE" id="PS50088">
    <property type="entry name" value="ANK_REPEAT"/>
    <property type="match status" value="1"/>
</dbReference>
<gene>
    <name evidence="5" type="ORF">BJX66DRAFT_351867</name>
</gene>
<dbReference type="SMART" id="SM00248">
    <property type="entry name" value="ANK"/>
    <property type="match status" value="5"/>
</dbReference>
<dbReference type="Proteomes" id="UP001610563">
    <property type="component" value="Unassembled WGS sequence"/>
</dbReference>
<keyword evidence="2 3" id="KW-0040">ANK repeat</keyword>
<keyword evidence="1" id="KW-0677">Repeat</keyword>
<reference evidence="5 6" key="1">
    <citation type="submission" date="2024-07" db="EMBL/GenBank/DDBJ databases">
        <title>Section-level genome sequencing and comparative genomics of Aspergillus sections Usti and Cavernicolus.</title>
        <authorList>
            <consortium name="Lawrence Berkeley National Laboratory"/>
            <person name="Nybo J.L."/>
            <person name="Vesth T.C."/>
            <person name="Theobald S."/>
            <person name="Frisvad J.C."/>
            <person name="Larsen T.O."/>
            <person name="Kjaerboelling I."/>
            <person name="Rothschild-Mancinelli K."/>
            <person name="Lyhne E.K."/>
            <person name="Kogle M.E."/>
            <person name="Barry K."/>
            <person name="Clum A."/>
            <person name="Na H."/>
            <person name="Ledsgaard L."/>
            <person name="Lin J."/>
            <person name="Lipzen A."/>
            <person name="Kuo A."/>
            <person name="Riley R."/>
            <person name="Mondo S."/>
            <person name="Labutti K."/>
            <person name="Haridas S."/>
            <person name="Pangalinan J."/>
            <person name="Salamov A.A."/>
            <person name="Simmons B.A."/>
            <person name="Magnuson J.K."/>
            <person name="Chen J."/>
            <person name="Drula E."/>
            <person name="Henrissat B."/>
            <person name="Wiebenga A."/>
            <person name="Lubbers R.J."/>
            <person name="Gomes A.C."/>
            <person name="Makela M.R."/>
            <person name="Stajich J."/>
            <person name="Grigoriev I.V."/>
            <person name="Mortensen U.H."/>
            <person name="De Vries R.P."/>
            <person name="Baker S.E."/>
            <person name="Andersen M.R."/>
        </authorList>
    </citation>
    <scope>NUCLEOTIDE SEQUENCE [LARGE SCALE GENOMIC DNA]</scope>
    <source>
        <strain evidence="5 6">CBS 209.92</strain>
    </source>
</reference>
<evidence type="ECO:0000256" key="4">
    <source>
        <dbReference type="SAM" id="MobiDB-lite"/>
    </source>
</evidence>
<keyword evidence="6" id="KW-1185">Reference proteome</keyword>
<accession>A0ABR4GMM1</accession>
<evidence type="ECO:0000256" key="1">
    <source>
        <dbReference type="ARBA" id="ARBA00022737"/>
    </source>
</evidence>
<feature type="region of interest" description="Disordered" evidence="4">
    <location>
        <begin position="1"/>
        <end position="25"/>
    </location>
</feature>
<protein>
    <submittedName>
        <fullName evidence="5">Hspc200</fullName>
    </submittedName>
</protein>
<comment type="caution">
    <text evidence="5">The sequence shown here is derived from an EMBL/GenBank/DDBJ whole genome shotgun (WGS) entry which is preliminary data.</text>
</comment>
<dbReference type="InterPro" id="IPR036770">
    <property type="entry name" value="Ankyrin_rpt-contain_sf"/>
</dbReference>
<evidence type="ECO:0000256" key="2">
    <source>
        <dbReference type="ARBA" id="ARBA00023043"/>
    </source>
</evidence>
<evidence type="ECO:0000256" key="3">
    <source>
        <dbReference type="PROSITE-ProRule" id="PRU00023"/>
    </source>
</evidence>
<dbReference type="Pfam" id="PF12796">
    <property type="entry name" value="Ank_2"/>
    <property type="match status" value="1"/>
</dbReference>
<dbReference type="PROSITE" id="PS50297">
    <property type="entry name" value="ANK_REP_REGION"/>
    <property type="match status" value="1"/>
</dbReference>
<feature type="repeat" description="ANK" evidence="3">
    <location>
        <begin position="240"/>
        <end position="269"/>
    </location>
</feature>
<dbReference type="SUPFAM" id="SSF48403">
    <property type="entry name" value="Ankyrin repeat"/>
    <property type="match status" value="1"/>
</dbReference>